<dbReference type="RefSeq" id="XP_016839821.1">
    <property type="nucleotide sequence ID" value="XM_016984332.2"/>
</dbReference>
<protein>
    <submittedName>
        <fullName evidence="2">Uncharacterized protein</fullName>
    </submittedName>
</protein>
<evidence type="ECO:0000313" key="3">
    <source>
        <dbReference type="Proteomes" id="UP000002358"/>
    </source>
</evidence>
<dbReference type="GeneID" id="103315594"/>
<dbReference type="OrthoDB" id="7697863at2759"/>
<evidence type="ECO:0000313" key="2">
    <source>
        <dbReference type="EnsemblMetazoa" id="XP_016839821"/>
    </source>
</evidence>
<organism evidence="2 3">
    <name type="scientific">Nasonia vitripennis</name>
    <name type="common">Parasitic wasp</name>
    <dbReference type="NCBI Taxonomy" id="7425"/>
    <lineage>
        <taxon>Eukaryota</taxon>
        <taxon>Metazoa</taxon>
        <taxon>Ecdysozoa</taxon>
        <taxon>Arthropoda</taxon>
        <taxon>Hexapoda</taxon>
        <taxon>Insecta</taxon>
        <taxon>Pterygota</taxon>
        <taxon>Neoptera</taxon>
        <taxon>Endopterygota</taxon>
        <taxon>Hymenoptera</taxon>
        <taxon>Apocrita</taxon>
        <taxon>Proctotrupomorpha</taxon>
        <taxon>Chalcidoidea</taxon>
        <taxon>Pteromalidae</taxon>
        <taxon>Pteromalinae</taxon>
        <taxon>Nasonia</taxon>
    </lineage>
</organism>
<feature type="region of interest" description="Disordered" evidence="1">
    <location>
        <begin position="41"/>
        <end position="86"/>
    </location>
</feature>
<keyword evidence="3" id="KW-1185">Reference proteome</keyword>
<dbReference type="KEGG" id="nvi:103315594"/>
<evidence type="ECO:0000256" key="1">
    <source>
        <dbReference type="SAM" id="MobiDB-lite"/>
    </source>
</evidence>
<dbReference type="EnsemblMetazoa" id="XM_016984332">
    <property type="protein sequence ID" value="XP_016839821"/>
    <property type="gene ID" value="LOC103315594"/>
</dbReference>
<dbReference type="Proteomes" id="UP000002358">
    <property type="component" value="Chromosome 4"/>
</dbReference>
<dbReference type="AlphaFoldDB" id="A0A7M7ISA5"/>
<sequence length="270" mass="30196">MFLRQILMKALLEYRIKSAVHQNAANDKSITSEISCASVANSHSNQKNPNDETVEDEASATNSPAAAATNTMEPSEPDNGSAVSLPHSDFAVEDGNIIHTEDGTAMEELQFPVVEVEHYKTKSEYLLDKKVVQNKNSAIDFFKKYNLSLPIEDMDKFHAFDDELRKNAFLKIDVYLELTSLVDPTGCIPKSFNAILKKFIANSIALQLTAVRKAHDPTKEQSHTKFKDTELYQYMCVVMTAAMKKRNLVPSDKLMISGLSSVLCNAKRWD</sequence>
<accession>A0A7M7ISA5</accession>
<dbReference type="InParanoid" id="A0A7M7ISA5"/>
<proteinExistence type="predicted"/>
<feature type="compositionally biased region" description="Low complexity" evidence="1">
    <location>
        <begin position="59"/>
        <end position="71"/>
    </location>
</feature>
<reference evidence="2" key="1">
    <citation type="submission" date="2021-01" db="UniProtKB">
        <authorList>
            <consortium name="EnsemblMetazoa"/>
        </authorList>
    </citation>
    <scope>IDENTIFICATION</scope>
</reference>
<name>A0A7M7ISA5_NASVI</name>